<organism evidence="2">
    <name type="scientific">Cladocopium goreaui</name>
    <dbReference type="NCBI Taxonomy" id="2562237"/>
    <lineage>
        <taxon>Eukaryota</taxon>
        <taxon>Sar</taxon>
        <taxon>Alveolata</taxon>
        <taxon>Dinophyceae</taxon>
        <taxon>Suessiales</taxon>
        <taxon>Symbiodiniaceae</taxon>
        <taxon>Cladocopium</taxon>
    </lineage>
</organism>
<dbReference type="EMBL" id="CAMXCT020006530">
    <property type="protein sequence ID" value="CAL1168784.1"/>
    <property type="molecule type" value="Genomic_DNA"/>
</dbReference>
<evidence type="ECO:0000313" key="4">
    <source>
        <dbReference type="EMBL" id="CAL4802721.1"/>
    </source>
</evidence>
<evidence type="ECO:0000313" key="5">
    <source>
        <dbReference type="Proteomes" id="UP001152797"/>
    </source>
</evidence>
<reference evidence="3" key="2">
    <citation type="submission" date="2024-04" db="EMBL/GenBank/DDBJ databases">
        <authorList>
            <person name="Chen Y."/>
            <person name="Shah S."/>
            <person name="Dougan E. K."/>
            <person name="Thang M."/>
            <person name="Chan C."/>
        </authorList>
    </citation>
    <scope>NUCLEOTIDE SEQUENCE [LARGE SCALE GENOMIC DNA]</scope>
</reference>
<reference evidence="2" key="1">
    <citation type="submission" date="2022-10" db="EMBL/GenBank/DDBJ databases">
        <authorList>
            <person name="Chen Y."/>
            <person name="Dougan E. K."/>
            <person name="Chan C."/>
            <person name="Rhodes N."/>
            <person name="Thang M."/>
        </authorList>
    </citation>
    <scope>NUCLEOTIDE SEQUENCE</scope>
</reference>
<dbReference type="EMBL" id="CAMXCT010006530">
    <property type="protein sequence ID" value="CAI4015409.1"/>
    <property type="molecule type" value="Genomic_DNA"/>
</dbReference>
<dbReference type="EMBL" id="CAMXCT030006530">
    <property type="protein sequence ID" value="CAL4802721.1"/>
    <property type="molecule type" value="Genomic_DNA"/>
</dbReference>
<evidence type="ECO:0000313" key="2">
    <source>
        <dbReference type="EMBL" id="CAI4015409.1"/>
    </source>
</evidence>
<sequence length="145" mass="16061">MLTDGVIGELGSDVAHLPRAASNASGKKAGMPEDPFEAAQWLLSRLLQDVSNAKTYPLKLNHLKHQGALCTSFENHAVELEQSFMQLKGMIRQGQDAVFPDQMSAAVRLALDRQSMFYEDKDAADGLCRPKKEKKNKKDDDEEDA</sequence>
<feature type="region of interest" description="Disordered" evidence="1">
    <location>
        <begin position="122"/>
        <end position="145"/>
    </location>
</feature>
<name>A0A9P1DTP4_9DINO</name>
<dbReference type="AlphaFoldDB" id="A0A9P1DTP4"/>
<evidence type="ECO:0000313" key="3">
    <source>
        <dbReference type="EMBL" id="CAL1168784.1"/>
    </source>
</evidence>
<protein>
    <submittedName>
        <fullName evidence="4">GAR domain-containing protein</fullName>
    </submittedName>
</protein>
<keyword evidence="5" id="KW-1185">Reference proteome</keyword>
<comment type="caution">
    <text evidence="2">The sequence shown here is derived from an EMBL/GenBank/DDBJ whole genome shotgun (WGS) entry which is preliminary data.</text>
</comment>
<evidence type="ECO:0000256" key="1">
    <source>
        <dbReference type="SAM" id="MobiDB-lite"/>
    </source>
</evidence>
<proteinExistence type="predicted"/>
<dbReference type="Proteomes" id="UP001152797">
    <property type="component" value="Unassembled WGS sequence"/>
</dbReference>
<accession>A0A9P1DTP4</accession>
<gene>
    <name evidence="2" type="ORF">C1SCF055_LOCUS40239</name>
</gene>